<accession>A0A841I2G1</accession>
<dbReference type="RefSeq" id="WP_281377012.1">
    <property type="nucleotide sequence ID" value="NZ_JACHHG010000006.1"/>
</dbReference>
<comment type="caution">
    <text evidence="1">The sequence shown here is derived from an EMBL/GenBank/DDBJ whole genome shotgun (WGS) entry which is preliminary data.</text>
</comment>
<dbReference type="AlphaFoldDB" id="A0A841I2G1"/>
<protein>
    <submittedName>
        <fullName evidence="1">Uncharacterized protein</fullName>
    </submittedName>
</protein>
<organism evidence="1 2">
    <name type="scientific">Deinobacterium chartae</name>
    <dbReference type="NCBI Taxonomy" id="521158"/>
    <lineage>
        <taxon>Bacteria</taxon>
        <taxon>Thermotogati</taxon>
        <taxon>Deinococcota</taxon>
        <taxon>Deinococci</taxon>
        <taxon>Deinococcales</taxon>
        <taxon>Deinococcaceae</taxon>
        <taxon>Deinobacterium</taxon>
    </lineage>
</organism>
<gene>
    <name evidence="1" type="ORF">HNR42_002034</name>
</gene>
<dbReference type="EMBL" id="JACHHG010000006">
    <property type="protein sequence ID" value="MBB6098600.1"/>
    <property type="molecule type" value="Genomic_DNA"/>
</dbReference>
<keyword evidence="2" id="KW-1185">Reference proteome</keyword>
<proteinExistence type="predicted"/>
<name>A0A841I2G1_9DEIO</name>
<sequence length="43" mass="4672">MKSRLIRLLAVGLFALTLWGAAPFPVPATPCMPMPECLPHPQV</sequence>
<evidence type="ECO:0000313" key="2">
    <source>
        <dbReference type="Proteomes" id="UP000569951"/>
    </source>
</evidence>
<evidence type="ECO:0000313" key="1">
    <source>
        <dbReference type="EMBL" id="MBB6098600.1"/>
    </source>
</evidence>
<dbReference type="Proteomes" id="UP000569951">
    <property type="component" value="Unassembled WGS sequence"/>
</dbReference>
<reference evidence="1 2" key="1">
    <citation type="submission" date="2020-08" db="EMBL/GenBank/DDBJ databases">
        <title>Genomic Encyclopedia of Type Strains, Phase IV (KMG-IV): sequencing the most valuable type-strain genomes for metagenomic binning, comparative biology and taxonomic classification.</title>
        <authorList>
            <person name="Goeker M."/>
        </authorList>
    </citation>
    <scope>NUCLEOTIDE SEQUENCE [LARGE SCALE GENOMIC DNA]</scope>
    <source>
        <strain evidence="1 2">DSM 21458</strain>
    </source>
</reference>